<reference evidence="1 2" key="1">
    <citation type="journal article" date="2021" name="Nat. Plants">
        <title>The Taxus genome provides insights into paclitaxel biosynthesis.</title>
        <authorList>
            <person name="Xiong X."/>
            <person name="Gou J."/>
            <person name="Liao Q."/>
            <person name="Li Y."/>
            <person name="Zhou Q."/>
            <person name="Bi G."/>
            <person name="Li C."/>
            <person name="Du R."/>
            <person name="Wang X."/>
            <person name="Sun T."/>
            <person name="Guo L."/>
            <person name="Liang H."/>
            <person name="Lu P."/>
            <person name="Wu Y."/>
            <person name="Zhang Z."/>
            <person name="Ro D.K."/>
            <person name="Shang Y."/>
            <person name="Huang S."/>
            <person name="Yan J."/>
        </authorList>
    </citation>
    <scope>NUCLEOTIDE SEQUENCE [LARGE SCALE GENOMIC DNA]</scope>
    <source>
        <strain evidence="1">Ta-2019</strain>
    </source>
</reference>
<sequence>GIDVEIIDVGGLSVEDWGKIGDVAIGKDVGMCDEDVKVVVSEFSDVVDIGVVGIDGEMGTIGMFGDISDVVIGVFDVDVDKMIVGIVKVNVDVLKVGIDVDVGGDIEVNVIGVIIWG</sequence>
<evidence type="ECO:0000313" key="2">
    <source>
        <dbReference type="Proteomes" id="UP000824469"/>
    </source>
</evidence>
<feature type="non-terminal residue" evidence="1">
    <location>
        <position position="1"/>
    </location>
</feature>
<dbReference type="EMBL" id="JAHRHJ020000010">
    <property type="protein sequence ID" value="KAH9298827.1"/>
    <property type="molecule type" value="Genomic_DNA"/>
</dbReference>
<name>A0AA38FEL1_TAXCH</name>
<protein>
    <submittedName>
        <fullName evidence="1">Uncharacterized protein</fullName>
    </submittedName>
</protein>
<gene>
    <name evidence="1" type="ORF">KI387_030509</name>
</gene>
<accession>A0AA38FEL1</accession>
<organism evidence="1 2">
    <name type="scientific">Taxus chinensis</name>
    <name type="common">Chinese yew</name>
    <name type="synonym">Taxus wallichiana var. chinensis</name>
    <dbReference type="NCBI Taxonomy" id="29808"/>
    <lineage>
        <taxon>Eukaryota</taxon>
        <taxon>Viridiplantae</taxon>
        <taxon>Streptophyta</taxon>
        <taxon>Embryophyta</taxon>
        <taxon>Tracheophyta</taxon>
        <taxon>Spermatophyta</taxon>
        <taxon>Pinopsida</taxon>
        <taxon>Pinidae</taxon>
        <taxon>Conifers II</taxon>
        <taxon>Cupressales</taxon>
        <taxon>Taxaceae</taxon>
        <taxon>Taxus</taxon>
    </lineage>
</organism>
<evidence type="ECO:0000313" key="1">
    <source>
        <dbReference type="EMBL" id="KAH9298827.1"/>
    </source>
</evidence>
<dbReference type="AlphaFoldDB" id="A0AA38FEL1"/>
<dbReference type="Proteomes" id="UP000824469">
    <property type="component" value="Unassembled WGS sequence"/>
</dbReference>
<comment type="caution">
    <text evidence="1">The sequence shown here is derived from an EMBL/GenBank/DDBJ whole genome shotgun (WGS) entry which is preliminary data.</text>
</comment>
<keyword evidence="2" id="KW-1185">Reference proteome</keyword>
<proteinExistence type="predicted"/>